<keyword evidence="2" id="KW-1185">Reference proteome</keyword>
<organism evidence="1 2">
    <name type="scientific">Naganishia vaughanmartiniae</name>
    <dbReference type="NCBI Taxonomy" id="1424756"/>
    <lineage>
        <taxon>Eukaryota</taxon>
        <taxon>Fungi</taxon>
        <taxon>Dikarya</taxon>
        <taxon>Basidiomycota</taxon>
        <taxon>Agaricomycotina</taxon>
        <taxon>Tremellomycetes</taxon>
        <taxon>Filobasidiales</taxon>
        <taxon>Filobasidiaceae</taxon>
        <taxon>Naganishia</taxon>
    </lineage>
</organism>
<proteinExistence type="predicted"/>
<protein>
    <submittedName>
        <fullName evidence="1">Uncharacterized protein</fullName>
    </submittedName>
</protein>
<evidence type="ECO:0000313" key="1">
    <source>
        <dbReference type="EMBL" id="KAJ9119539.1"/>
    </source>
</evidence>
<name>A0ACC2X810_9TREE</name>
<accession>A0ACC2X810</accession>
<gene>
    <name evidence="1" type="ORF">QFC22_003248</name>
</gene>
<dbReference type="Proteomes" id="UP001243375">
    <property type="component" value="Unassembled WGS sequence"/>
</dbReference>
<evidence type="ECO:0000313" key="2">
    <source>
        <dbReference type="Proteomes" id="UP001243375"/>
    </source>
</evidence>
<dbReference type="EMBL" id="JASBWU010000008">
    <property type="protein sequence ID" value="KAJ9119539.1"/>
    <property type="molecule type" value="Genomic_DNA"/>
</dbReference>
<comment type="caution">
    <text evidence="1">The sequence shown here is derived from an EMBL/GenBank/DDBJ whole genome shotgun (WGS) entry which is preliminary data.</text>
</comment>
<reference evidence="1" key="1">
    <citation type="submission" date="2023-04" db="EMBL/GenBank/DDBJ databases">
        <title>Draft Genome sequencing of Naganishia species isolated from polar environments using Oxford Nanopore Technology.</title>
        <authorList>
            <person name="Leo P."/>
            <person name="Venkateswaran K."/>
        </authorList>
    </citation>
    <scope>NUCLEOTIDE SEQUENCE</scope>
    <source>
        <strain evidence="1">MNA-CCFEE 5425</strain>
    </source>
</reference>
<sequence length="575" mass="60310">MSGNSTRPVSPGTTELSYNLPTYQTSAQHHHHRQHHHQQHQGQPQYQPSFRDLQDTVGKAQLGTVDQPSTSLEGLHVSVPHNTGSTRPNLSLDASLASSLATNLSTILGSASSTWSTQPSLQYPSVQGYSHPGSISGTPESHSRPGSVGPHVAGQQQSQKMDGSPYESSWRSHYGQNPASNGYNLGHDRDQYAYGMSHNAYNRVPAGYMSYPGATQPHHLMSMAASSNSNPSTHEADIPREPYIPPSNVGNAQSSAAFQPRAAVTGYPPNAYNMAVAAQQMQASQHGHGYPGSHVSNALLHNYSSSPIAISGLASASHNASPAGTSYNISGLMNHQHQSPYAAAAAAAGHPIGSASSSPGNTPGPSSNFTDMRNGLAGPTAARKTKYTRSRTGCLACRVKRVKCDESRPECKRCIGAKRDCVFPSLADLPKATIRALTAKKRKESGSDLDDQALAGLNSGDVSTATSANASGDETDSSRSRILLSAPRGENLAVDALRLGLLGVGAIHQAFLFAKNQNGLSQTSSLLGRARTLREAAGDMLLAASRDPETAKHDAAIAAGATNALIDAAPESPDI</sequence>